<dbReference type="CDD" id="cd10152">
    <property type="entry name" value="SaCsoR-like_DUF156"/>
    <property type="match status" value="1"/>
</dbReference>
<protein>
    <submittedName>
        <fullName evidence="1">Copper-sensing transcriptional repressor CsoR</fullName>
    </submittedName>
</protein>
<dbReference type="InterPro" id="IPR038390">
    <property type="entry name" value="Metal_Tscrpt_repr_sf"/>
</dbReference>
<name>A0A140L6F2_9FIRM</name>
<organism evidence="1 2">
    <name type="scientific">Thermotalea metallivorans</name>
    <dbReference type="NCBI Taxonomy" id="520762"/>
    <lineage>
        <taxon>Bacteria</taxon>
        <taxon>Bacillati</taxon>
        <taxon>Bacillota</taxon>
        <taxon>Clostridia</taxon>
        <taxon>Peptostreptococcales</taxon>
        <taxon>Thermotaleaceae</taxon>
        <taxon>Thermotalea</taxon>
    </lineage>
</organism>
<dbReference type="GO" id="GO:0003677">
    <property type="term" value="F:DNA binding"/>
    <property type="evidence" value="ECO:0007669"/>
    <property type="project" value="InterPro"/>
</dbReference>
<accession>A0A140L6F2</accession>
<reference evidence="1 2" key="1">
    <citation type="submission" date="2015-12" db="EMBL/GenBank/DDBJ databases">
        <title>Draft genome sequence of the thermoanaerobe Thermotalea metallivorans, an isolate from the runoff channel of the Great Artesian Basin, Australia.</title>
        <authorList>
            <person name="Patel B.K."/>
        </authorList>
    </citation>
    <scope>NUCLEOTIDE SEQUENCE [LARGE SCALE GENOMIC DNA]</scope>
    <source>
        <strain evidence="1 2">B2-1</strain>
    </source>
</reference>
<dbReference type="PANTHER" id="PTHR33677:SF3">
    <property type="entry name" value="COPPER-SENSING TRANSCRIPTIONAL REPRESSOR RICR"/>
    <property type="match status" value="1"/>
</dbReference>
<dbReference type="Pfam" id="PF02583">
    <property type="entry name" value="Trns_repr_metal"/>
    <property type="match status" value="1"/>
</dbReference>
<dbReference type="GO" id="GO:0046872">
    <property type="term" value="F:metal ion binding"/>
    <property type="evidence" value="ECO:0007669"/>
    <property type="project" value="InterPro"/>
</dbReference>
<dbReference type="EMBL" id="LOEE01000028">
    <property type="protein sequence ID" value="KXG76127.1"/>
    <property type="molecule type" value="Genomic_DNA"/>
</dbReference>
<dbReference type="PANTHER" id="PTHR33677">
    <property type="entry name" value="TRANSCRIPTIONAL REPRESSOR FRMR-RELATED"/>
    <property type="match status" value="1"/>
</dbReference>
<sequence length="144" mass="16350">MKADDLKIYGMACAACAKAVENAAERFLTNGRYAMEKFIENQWEDCCEGTDGERKSHRPEHVTQALVKRLNKIEGQIRGIRGMIERGTYCDDVLIQIAAVQSAMDSVSKLLLESHMRTCIVDRIQKGDPTVVEEFLKTIHKMMR</sequence>
<proteinExistence type="predicted"/>
<dbReference type="STRING" id="520762.AN619_10840"/>
<dbReference type="Proteomes" id="UP000070456">
    <property type="component" value="Unassembled WGS sequence"/>
</dbReference>
<dbReference type="AlphaFoldDB" id="A0A140L6F2"/>
<dbReference type="Gene3D" id="1.20.58.1000">
    <property type="entry name" value="Metal-sensitive repressor, helix protomer"/>
    <property type="match status" value="1"/>
</dbReference>
<gene>
    <name evidence="1" type="primary">csoR_2</name>
    <name evidence="1" type="ORF">AN619_10840</name>
</gene>
<evidence type="ECO:0000313" key="1">
    <source>
        <dbReference type="EMBL" id="KXG76127.1"/>
    </source>
</evidence>
<evidence type="ECO:0000313" key="2">
    <source>
        <dbReference type="Proteomes" id="UP000070456"/>
    </source>
</evidence>
<comment type="caution">
    <text evidence="1">The sequence shown here is derived from an EMBL/GenBank/DDBJ whole genome shotgun (WGS) entry which is preliminary data.</text>
</comment>
<dbReference type="GO" id="GO:0045892">
    <property type="term" value="P:negative regulation of DNA-templated transcription"/>
    <property type="evidence" value="ECO:0007669"/>
    <property type="project" value="UniProtKB-ARBA"/>
</dbReference>
<dbReference type="InterPro" id="IPR003735">
    <property type="entry name" value="Metal_Tscrpt_repr"/>
</dbReference>
<keyword evidence="2" id="KW-1185">Reference proteome</keyword>
<dbReference type="RefSeq" id="WP_242867335.1">
    <property type="nucleotide sequence ID" value="NZ_LOEE01000028.1"/>
</dbReference>